<dbReference type="EMBL" id="GL376578">
    <property type="status" value="NOT_ANNOTATED_CDS"/>
    <property type="molecule type" value="Genomic_DNA"/>
</dbReference>
<reference evidence="3" key="1">
    <citation type="journal article" date="2010" name="Genome Biol.">
        <title>Genome sequence of the necrotrophic plant pathogen Pythium ultimum reveals original pathogenicity mechanisms and effector repertoire.</title>
        <authorList>
            <person name="Levesque C.A."/>
            <person name="Brouwer H."/>
            <person name="Cano L."/>
            <person name="Hamilton J.P."/>
            <person name="Holt C."/>
            <person name="Huitema E."/>
            <person name="Raffaele S."/>
            <person name="Robideau G.P."/>
            <person name="Thines M."/>
            <person name="Win J."/>
            <person name="Zerillo M.M."/>
            <person name="Beakes G.W."/>
            <person name="Boore J.L."/>
            <person name="Busam D."/>
            <person name="Dumas B."/>
            <person name="Ferriera S."/>
            <person name="Fuerstenberg S.I."/>
            <person name="Gachon C.M."/>
            <person name="Gaulin E."/>
            <person name="Govers F."/>
            <person name="Grenville-Briggs L."/>
            <person name="Horner N."/>
            <person name="Hostetler J."/>
            <person name="Jiang R.H."/>
            <person name="Johnson J."/>
            <person name="Krajaejun T."/>
            <person name="Lin H."/>
            <person name="Meijer H.J."/>
            <person name="Moore B."/>
            <person name="Morris P."/>
            <person name="Phuntmart V."/>
            <person name="Puiu D."/>
            <person name="Shetty J."/>
            <person name="Stajich J.E."/>
            <person name="Tripathy S."/>
            <person name="Wawra S."/>
            <person name="van West P."/>
            <person name="Whitty B.R."/>
            <person name="Coutinho P.M."/>
            <person name="Henrissat B."/>
            <person name="Martin F."/>
            <person name="Thomas P.D."/>
            <person name="Tyler B.M."/>
            <person name="De Vries R.P."/>
            <person name="Kamoun S."/>
            <person name="Yandell M."/>
            <person name="Tisserat N."/>
            <person name="Buell C.R."/>
        </authorList>
    </citation>
    <scope>NUCLEOTIDE SEQUENCE</scope>
    <source>
        <strain evidence="3">DAOM:BR144</strain>
    </source>
</reference>
<feature type="signal peptide" evidence="1">
    <location>
        <begin position="1"/>
        <end position="24"/>
    </location>
</feature>
<reference evidence="3" key="2">
    <citation type="submission" date="2010-04" db="EMBL/GenBank/DDBJ databases">
        <authorList>
            <person name="Buell R."/>
            <person name="Hamilton J."/>
            <person name="Hostetler J."/>
        </authorList>
    </citation>
    <scope>NUCLEOTIDE SEQUENCE [LARGE SCALE GENOMIC DNA]</scope>
    <source>
        <strain evidence="3">DAOM:BR144</strain>
    </source>
</reference>
<dbReference type="Pfam" id="PF10712">
    <property type="entry name" value="NAD-GH"/>
    <property type="match status" value="1"/>
</dbReference>
<dbReference type="HOGENOM" id="CLU_009163_1_1_1"/>
<dbReference type="AlphaFoldDB" id="K3X9Q6"/>
<reference evidence="2" key="3">
    <citation type="submission" date="2015-02" db="UniProtKB">
        <authorList>
            <consortium name="EnsemblProtists"/>
        </authorList>
    </citation>
    <scope>IDENTIFICATION</scope>
    <source>
        <strain evidence="2">DAOM BR144</strain>
    </source>
</reference>
<dbReference type="EnsemblProtists" id="PYU1_T013955">
    <property type="protein sequence ID" value="PYU1_T013955"/>
    <property type="gene ID" value="PYU1_G013926"/>
</dbReference>
<evidence type="ECO:0000256" key="1">
    <source>
        <dbReference type="SAM" id="SignalP"/>
    </source>
</evidence>
<protein>
    <submittedName>
        <fullName evidence="2">Uncharacterized protein</fullName>
    </submittedName>
</protein>
<accession>K3X9Q6</accession>
<evidence type="ECO:0000313" key="2">
    <source>
        <dbReference type="EnsemblProtists" id="PYU1_T013955"/>
    </source>
</evidence>
<organism evidence="2 3">
    <name type="scientific">Globisporangium ultimum (strain ATCC 200006 / CBS 805.95 / DAOM BR144)</name>
    <name type="common">Pythium ultimum</name>
    <dbReference type="NCBI Taxonomy" id="431595"/>
    <lineage>
        <taxon>Eukaryota</taxon>
        <taxon>Sar</taxon>
        <taxon>Stramenopiles</taxon>
        <taxon>Oomycota</taxon>
        <taxon>Peronosporomycetes</taxon>
        <taxon>Pythiales</taxon>
        <taxon>Pythiaceae</taxon>
        <taxon>Globisporangium</taxon>
    </lineage>
</organism>
<sequence length="660" mass="75726">WVRNAFQFLLLGLELFLLRRLVRVQPVDGLGDLVVDGAAVLFRDLALQLLVVQRVAQVVRVVLEAVLGFNANLVRLVFSLVLLGFGNHAVDIGLRQTTLVVRDRDLVLLARRLLDGRHVQDTIRVNVEGHINLWHTTWHWRNAVQVELAEQVVVTGHRTLTFEHLDQHTWLVVGVGRERLRLLRWHRRVTRDQRRHHTTGGFQTERKWGHIEEQQVLELLRLVVTRQDSGLHGGTERNSLIRVDRLAWLLAVEKVRQQLLHLRDTGRTTDKHNFVHLALRELRVTEHLLNWVHGLAEVVTAHVLETGTGNGRVEVNTIEQRVNFNVRLGRRRQRTLSTFTRGTETTQRTLVRRNVLAVLALELLHEVVHETVVEIFTTQVSVTSGSLDFEDTFLNAQQRHIEGTTTKIEDEHVALTALLVQTVRNSGGRRLVNDTEHVQTGNGTGILRSLTLRVVEVSWHGNDSVAHFLADEGLRHFTHLDKHHRRNFFWLERLRFTLELHGDLWLVAWASRHSERPVLAVGLHDWVRELATDQTLSVEHRVVRVHRDLVLRGITDQTLSVRERHVRWGRTVTLVVRDDFDTVVLPHADARVRRTEIDTDGLSSNSLSHLEIFLGGGGAGWFFVHSFEEYSEMSVGNQCGIAPHVAPCGPMWRKISRREG</sequence>
<proteinExistence type="predicted"/>
<feature type="chain" id="PRO_5003868719" evidence="1">
    <location>
        <begin position="25"/>
        <end position="660"/>
    </location>
</feature>
<keyword evidence="1" id="KW-0732">Signal</keyword>
<dbReference type="VEuPathDB" id="FungiDB:PYU1_G013926"/>
<dbReference type="OMA" id="GITVGCQ"/>
<dbReference type="Proteomes" id="UP000019132">
    <property type="component" value="Unassembled WGS sequence"/>
</dbReference>
<dbReference type="eggNOG" id="ENOG502QV65">
    <property type="taxonomic scope" value="Eukaryota"/>
</dbReference>
<name>K3X9Q6_GLOUD</name>
<dbReference type="STRING" id="431595.K3X9Q6"/>
<evidence type="ECO:0000313" key="3">
    <source>
        <dbReference type="Proteomes" id="UP000019132"/>
    </source>
</evidence>
<keyword evidence="3" id="KW-1185">Reference proteome</keyword>
<dbReference type="InterPro" id="IPR019651">
    <property type="entry name" value="Glutamate_DH_NAD-spec"/>
</dbReference>
<dbReference type="InParanoid" id="K3X9Q6"/>